<evidence type="ECO:0000313" key="1">
    <source>
        <dbReference type="EMBL" id="RKS92632.1"/>
    </source>
</evidence>
<accession>A0A495RYJ3</accession>
<sequence length="36" mass="4173">MKNRGGYFSPELGFTLNWNWVVNITGICNIMIKNIK</sequence>
<reference evidence="1 2" key="1">
    <citation type="submission" date="2018-10" db="EMBL/GenBank/DDBJ databases">
        <title>Genomic Encyclopedia of Archaeal and Bacterial Type Strains, Phase II (KMG-II): from individual species to whole genera.</title>
        <authorList>
            <person name="Goeker M."/>
        </authorList>
    </citation>
    <scope>NUCLEOTIDE SEQUENCE [LARGE SCALE GENOMIC DNA]</scope>
    <source>
        <strain evidence="1 2">DSM 15094</strain>
    </source>
</reference>
<keyword evidence="2" id="KW-1185">Reference proteome</keyword>
<dbReference type="Proteomes" id="UP000280091">
    <property type="component" value="Unassembled WGS sequence"/>
</dbReference>
<dbReference type="AlphaFoldDB" id="A0A495RYJ3"/>
<gene>
    <name evidence="1" type="ORF">BC952_2542</name>
</gene>
<comment type="caution">
    <text evidence="1">The sequence shown here is derived from an EMBL/GenBank/DDBJ whole genome shotgun (WGS) entry which is preliminary data.</text>
</comment>
<proteinExistence type="predicted"/>
<organism evidence="1 2">
    <name type="scientific">Flavobacterium limicola</name>
    <dbReference type="NCBI Taxonomy" id="180441"/>
    <lineage>
        <taxon>Bacteria</taxon>
        <taxon>Pseudomonadati</taxon>
        <taxon>Bacteroidota</taxon>
        <taxon>Flavobacteriia</taxon>
        <taxon>Flavobacteriales</taxon>
        <taxon>Flavobacteriaceae</taxon>
        <taxon>Flavobacterium</taxon>
    </lineage>
</organism>
<name>A0A495RYJ3_9FLAO</name>
<dbReference type="EMBL" id="RBXA01000003">
    <property type="protein sequence ID" value="RKS92632.1"/>
    <property type="molecule type" value="Genomic_DNA"/>
</dbReference>
<evidence type="ECO:0000313" key="2">
    <source>
        <dbReference type="Proteomes" id="UP000280091"/>
    </source>
</evidence>
<protein>
    <submittedName>
        <fullName evidence="1">Uncharacterized protein</fullName>
    </submittedName>
</protein>